<name>A0AAJ0LW61_9PEZI</name>
<keyword evidence="2" id="KW-1185">Reference proteome</keyword>
<dbReference type="Proteomes" id="UP001271007">
    <property type="component" value="Unassembled WGS sequence"/>
</dbReference>
<gene>
    <name evidence="1" type="ORF">LTR09_001607</name>
</gene>
<dbReference type="EMBL" id="JAWDJX010000003">
    <property type="protein sequence ID" value="KAK3057423.1"/>
    <property type="molecule type" value="Genomic_DNA"/>
</dbReference>
<protein>
    <submittedName>
        <fullName evidence="1">Uncharacterized protein</fullName>
    </submittedName>
</protein>
<evidence type="ECO:0000313" key="2">
    <source>
        <dbReference type="Proteomes" id="UP001271007"/>
    </source>
</evidence>
<evidence type="ECO:0000313" key="1">
    <source>
        <dbReference type="EMBL" id="KAK3057423.1"/>
    </source>
</evidence>
<reference evidence="1" key="1">
    <citation type="submission" date="2023-04" db="EMBL/GenBank/DDBJ databases">
        <title>Black Yeasts Isolated from many extreme environments.</title>
        <authorList>
            <person name="Coleine C."/>
            <person name="Stajich J.E."/>
            <person name="Selbmann L."/>
        </authorList>
    </citation>
    <scope>NUCLEOTIDE SEQUENCE</scope>
    <source>
        <strain evidence="1">CCFEE 5312</strain>
    </source>
</reference>
<dbReference type="AlphaFoldDB" id="A0AAJ0LW61"/>
<organism evidence="1 2">
    <name type="scientific">Extremus antarcticus</name>
    <dbReference type="NCBI Taxonomy" id="702011"/>
    <lineage>
        <taxon>Eukaryota</taxon>
        <taxon>Fungi</taxon>
        <taxon>Dikarya</taxon>
        <taxon>Ascomycota</taxon>
        <taxon>Pezizomycotina</taxon>
        <taxon>Dothideomycetes</taxon>
        <taxon>Dothideomycetidae</taxon>
        <taxon>Mycosphaerellales</taxon>
        <taxon>Extremaceae</taxon>
        <taxon>Extremus</taxon>
    </lineage>
</organism>
<proteinExistence type="predicted"/>
<comment type="caution">
    <text evidence="1">The sequence shown here is derived from an EMBL/GenBank/DDBJ whole genome shotgun (WGS) entry which is preliminary data.</text>
</comment>
<accession>A0AAJ0LW61</accession>
<sequence length="173" mass="18545">MAIALWALVGLVGIPCIITGSYMGATWDDEKRSLPLSAAVVQLDAREMRLKDLRRVLHGFHVNVTDMPEGKAMFSSLGGPEQAGLEPVEGMISGFGAKPHHGLHTGNLAFTVPGLDGTEATDVRGNWLMVSRSEQEADAEVTRKFGELYGKLQEGEGHAKEAADMVKAVMQAS</sequence>